<protein>
    <recommendedName>
        <fullName evidence="1">MIOS-like alpha-solenoid domain-containing protein</fullName>
    </recommendedName>
</protein>
<dbReference type="PANTHER" id="PTHR16453">
    <property type="entry name" value="WD40 DOMAIN-CONTAINING PROTEIN MIO FAMILY MEMBER"/>
    <property type="match status" value="1"/>
</dbReference>
<organism evidence="2">
    <name type="scientific">Clastoptera arizonana</name>
    <name type="common">Arizona spittle bug</name>
    <dbReference type="NCBI Taxonomy" id="38151"/>
    <lineage>
        <taxon>Eukaryota</taxon>
        <taxon>Metazoa</taxon>
        <taxon>Ecdysozoa</taxon>
        <taxon>Arthropoda</taxon>
        <taxon>Hexapoda</taxon>
        <taxon>Insecta</taxon>
        <taxon>Pterygota</taxon>
        <taxon>Neoptera</taxon>
        <taxon>Paraneoptera</taxon>
        <taxon>Hemiptera</taxon>
        <taxon>Auchenorrhyncha</taxon>
        <taxon>Cercopoidea</taxon>
        <taxon>Clastopteridae</taxon>
        <taxon>Clastoptera</taxon>
    </lineage>
</organism>
<sequence length="442" mass="49632">MTGVRLEVQWSPIHPNLFITWGTEIFLYETLPRKEILKPSYIPISDTSVSHLLATNSNHHYVKCVDIYPRLEPDILLAIGQANGKVVLTTFGPTTFDSIGLAGLELTPKHARQCNTVAWNPIDSNLIAAGLDKYRTDHSVLLWDVLKCPTSRSHGASTPSDYTRPVAELGLSDTAHSLAWLNSQPQSLVIGMNNKHLKMVDLRDPSKAANSAPTKAVYGIVVAPNSDHQLASYFENQIAIWDTRSFEKPVLTLPQAKPVSKLLWCPTRHNLLGSLQKDSAVIHLHDVQQSMDETEPSVLERSVQPGSSTHITSFSWHPTHENRLLTIALTGILTDYVVFERMTVNWSSSSHVVWTFGRKTLKMINDRDKVYKNINDISTKMKRRAKDGYGLKGELWQNGELVDDESLKNLWQWLYLSRNLVEDGHIDVNGTSNHPGVRILDI</sequence>
<dbReference type="Pfam" id="PF21720">
    <property type="entry name" value="MIOS_WD40"/>
    <property type="match status" value="1"/>
</dbReference>
<dbReference type="InterPro" id="IPR049092">
    <property type="entry name" value="MIOS_a-sol"/>
</dbReference>
<gene>
    <name evidence="2" type="ORF">g.16202</name>
</gene>
<dbReference type="AlphaFoldDB" id="A0A1B6CGC5"/>
<evidence type="ECO:0000259" key="1">
    <source>
        <dbReference type="Pfam" id="PF21719"/>
    </source>
</evidence>
<dbReference type="GO" id="GO:0034198">
    <property type="term" value="P:cellular response to amino acid starvation"/>
    <property type="evidence" value="ECO:0007669"/>
    <property type="project" value="TreeGrafter"/>
</dbReference>
<dbReference type="InterPro" id="IPR036322">
    <property type="entry name" value="WD40_repeat_dom_sf"/>
</dbReference>
<name>A0A1B6CGC5_9HEMI</name>
<proteinExistence type="predicted"/>
<reference evidence="2" key="1">
    <citation type="submission" date="2015-12" db="EMBL/GenBank/DDBJ databases">
        <title>De novo transcriptome assembly of four potential Pierce s Disease insect vectors from Arizona vineyards.</title>
        <authorList>
            <person name="Tassone E.E."/>
        </authorList>
    </citation>
    <scope>NUCLEOTIDE SEQUENCE</scope>
</reference>
<dbReference type="SUPFAM" id="SSF50978">
    <property type="entry name" value="WD40 repeat-like"/>
    <property type="match status" value="1"/>
</dbReference>
<dbReference type="InterPro" id="IPR015943">
    <property type="entry name" value="WD40/YVTN_repeat-like_dom_sf"/>
</dbReference>
<dbReference type="EMBL" id="GEDC01024751">
    <property type="protein sequence ID" value="JAS12547.1"/>
    <property type="molecule type" value="Transcribed_RNA"/>
</dbReference>
<accession>A0A1B6CGC5</accession>
<dbReference type="InterPro" id="IPR037593">
    <property type="entry name" value="MIOS/Sea4"/>
</dbReference>
<dbReference type="GO" id="GO:0005737">
    <property type="term" value="C:cytoplasm"/>
    <property type="evidence" value="ECO:0007669"/>
    <property type="project" value="TreeGrafter"/>
</dbReference>
<dbReference type="Pfam" id="PF21719">
    <property type="entry name" value="MIOS_a-sol"/>
    <property type="match status" value="1"/>
</dbReference>
<feature type="domain" description="MIOS-like alpha-solenoid" evidence="1">
    <location>
        <begin position="381"/>
        <end position="438"/>
    </location>
</feature>
<dbReference type="PANTHER" id="PTHR16453:SF9">
    <property type="entry name" value="GATOR COMPLEX PROTEIN MIOS"/>
    <property type="match status" value="1"/>
</dbReference>
<evidence type="ECO:0000313" key="2">
    <source>
        <dbReference type="EMBL" id="JAS12547.1"/>
    </source>
</evidence>
<dbReference type="Gene3D" id="2.130.10.10">
    <property type="entry name" value="YVTN repeat-like/Quinoprotein amine dehydrogenase"/>
    <property type="match status" value="1"/>
</dbReference>
<dbReference type="GO" id="GO:1904263">
    <property type="term" value="P:positive regulation of TORC1 signaling"/>
    <property type="evidence" value="ECO:0007669"/>
    <property type="project" value="TreeGrafter"/>
</dbReference>